<name>A0A0D3DJA7_BRAOL</name>
<dbReference type="Pfam" id="PF04827">
    <property type="entry name" value="Plant_tran"/>
    <property type="match status" value="2"/>
</dbReference>
<dbReference type="InterPro" id="IPR006912">
    <property type="entry name" value="Harbinger_derived_prot"/>
</dbReference>
<dbReference type="EnsemblPlants" id="Bo8g009590.1">
    <property type="protein sequence ID" value="Bo8g009590.1"/>
    <property type="gene ID" value="Bo8g009590"/>
</dbReference>
<dbReference type="Proteomes" id="UP000032141">
    <property type="component" value="Chromosome C8"/>
</dbReference>
<dbReference type="PANTHER" id="PTHR47150:SF5">
    <property type="entry name" value="OS07G0546750 PROTEIN"/>
    <property type="match status" value="1"/>
</dbReference>
<reference evidence="3" key="2">
    <citation type="submission" date="2015-03" db="UniProtKB">
        <authorList>
            <consortium name="EnsemblPlants"/>
        </authorList>
    </citation>
    <scope>IDENTIFICATION</scope>
</reference>
<evidence type="ECO:0000313" key="3">
    <source>
        <dbReference type="EnsemblPlants" id="Bo8g009590.1"/>
    </source>
</evidence>
<feature type="domain" description="Myb-like" evidence="2">
    <location>
        <begin position="42"/>
        <end position="113"/>
    </location>
</feature>
<dbReference type="Gramene" id="Bo8g009590.1">
    <property type="protein sequence ID" value="Bo8g009590.1"/>
    <property type="gene ID" value="Bo8g009590"/>
</dbReference>
<dbReference type="HOGENOM" id="CLU_012390_5_0_1"/>
<dbReference type="PROSITE" id="PS50090">
    <property type="entry name" value="MYB_LIKE"/>
    <property type="match status" value="1"/>
</dbReference>
<feature type="region of interest" description="Disordered" evidence="1">
    <location>
        <begin position="175"/>
        <end position="215"/>
    </location>
</feature>
<accession>A0A0D3DJA7</accession>
<evidence type="ECO:0000313" key="4">
    <source>
        <dbReference type="Proteomes" id="UP000032141"/>
    </source>
</evidence>
<proteinExistence type="predicted"/>
<sequence length="682" mass="79205">MDYNPYRNGSNFVDLLTSQQESVFGHSQVPFKATQRSEETFVERRERRTWTPTDDIVLISAWLNTSKDPVVGNEQRSGDFWKRIGAYFAASPKVAGCERRVPSHCKQRWQKINDLVCKFCGAYEAATREKTSGQNDNDVLKKAHEIYYNNHKKKFNLEHAFMELRNDQKWCDLSSSKNEGSSRKRKYEDGAQSSTSHATETNTSEADEASNRPPTMWSIKQHDLSVKEMLSKMSLLDSLIGKEGPLIDSEEALKKKLITDLLGGVNRSLVCQCSGDNTCVSHGLKRSLWCQCEGENTYMASSSHNNTFEESMDEIFDQTFDQTFENLFNHYADQEDERKTRKKIVFIERNREESHLRLWNDYFSETPTYPENIFRRRFRMNKPLFMHIVDRLSNEVQFFRQKKDAIRVLAYGTSADTVDEYLRLGETTTRLSVEHFVDGIINLFGDEYLRRLTPDDLQRLLHIGELHGFPWMIGSIDCMHWEWKNCPTAWKGKYSRGSGKPTIVLEAVAYDLWIWHAFFGPPAPQVNFSVEGREYHLAYYLTDGIYPKWTTFVQSILIPQGPKATTLFAQRQEAVRKDVERAFGVLQARFAIVKNPALFWDKIKIGKIMRACIILHNMIISNKEKATEVLMSILNYSTNIPTNIANMMGVRTRIRDRQVHQQLKNDLVENIWRKFGRDQDNN</sequence>
<feature type="compositionally biased region" description="Basic and acidic residues" evidence="1">
    <location>
        <begin position="180"/>
        <end position="189"/>
    </location>
</feature>
<evidence type="ECO:0000259" key="2">
    <source>
        <dbReference type="PROSITE" id="PS50090"/>
    </source>
</evidence>
<organism evidence="3 4">
    <name type="scientific">Brassica oleracea var. oleracea</name>
    <dbReference type="NCBI Taxonomy" id="109376"/>
    <lineage>
        <taxon>Eukaryota</taxon>
        <taxon>Viridiplantae</taxon>
        <taxon>Streptophyta</taxon>
        <taxon>Embryophyta</taxon>
        <taxon>Tracheophyta</taxon>
        <taxon>Spermatophyta</taxon>
        <taxon>Magnoliopsida</taxon>
        <taxon>eudicotyledons</taxon>
        <taxon>Gunneridae</taxon>
        <taxon>Pentapetalae</taxon>
        <taxon>rosids</taxon>
        <taxon>malvids</taxon>
        <taxon>Brassicales</taxon>
        <taxon>Brassicaceae</taxon>
        <taxon>Brassiceae</taxon>
        <taxon>Brassica</taxon>
    </lineage>
</organism>
<keyword evidence="4" id="KW-1185">Reference proteome</keyword>
<feature type="compositionally biased region" description="Polar residues" evidence="1">
    <location>
        <begin position="191"/>
        <end position="204"/>
    </location>
</feature>
<dbReference type="AlphaFoldDB" id="A0A0D3DJA7"/>
<dbReference type="PANTHER" id="PTHR47150">
    <property type="entry name" value="OS12G0169200 PROTEIN"/>
    <property type="match status" value="1"/>
</dbReference>
<dbReference type="InterPro" id="IPR001005">
    <property type="entry name" value="SANT/Myb"/>
</dbReference>
<dbReference type="STRING" id="109376.A0A0D3DJA7"/>
<reference evidence="3 4" key="1">
    <citation type="journal article" date="2014" name="Genome Biol.">
        <title>Transcriptome and methylome profiling reveals relics of genome dominance in the mesopolyploid Brassica oleracea.</title>
        <authorList>
            <person name="Parkin I.A."/>
            <person name="Koh C."/>
            <person name="Tang H."/>
            <person name="Robinson S.J."/>
            <person name="Kagale S."/>
            <person name="Clarke W.E."/>
            <person name="Town C.D."/>
            <person name="Nixon J."/>
            <person name="Krishnakumar V."/>
            <person name="Bidwell S.L."/>
            <person name="Denoeud F."/>
            <person name="Belcram H."/>
            <person name="Links M.G."/>
            <person name="Just J."/>
            <person name="Clarke C."/>
            <person name="Bender T."/>
            <person name="Huebert T."/>
            <person name="Mason A.S."/>
            <person name="Pires J.C."/>
            <person name="Barker G."/>
            <person name="Moore J."/>
            <person name="Walley P.G."/>
            <person name="Manoli S."/>
            <person name="Batley J."/>
            <person name="Edwards D."/>
            <person name="Nelson M.N."/>
            <person name="Wang X."/>
            <person name="Paterson A.H."/>
            <person name="King G."/>
            <person name="Bancroft I."/>
            <person name="Chalhoub B."/>
            <person name="Sharpe A.G."/>
        </authorList>
    </citation>
    <scope>NUCLEOTIDE SEQUENCE</scope>
    <source>
        <strain evidence="3 4">cv. TO1000</strain>
    </source>
</reference>
<evidence type="ECO:0000256" key="1">
    <source>
        <dbReference type="SAM" id="MobiDB-lite"/>
    </source>
</evidence>
<protein>
    <recommendedName>
        <fullName evidence="2">Myb-like domain-containing protein</fullName>
    </recommendedName>
</protein>